<proteinExistence type="predicted"/>
<dbReference type="OrthoDB" id="310103at2759"/>
<name>A0A8S1U4M7_9CILI</name>
<dbReference type="EMBL" id="CAJJDO010000035">
    <property type="protein sequence ID" value="CAD8160471.1"/>
    <property type="molecule type" value="Genomic_DNA"/>
</dbReference>
<evidence type="ECO:0000313" key="5">
    <source>
        <dbReference type="EMBL" id="CAD8160471.1"/>
    </source>
</evidence>
<evidence type="ECO:0000256" key="2">
    <source>
        <dbReference type="SAM" id="MobiDB-lite"/>
    </source>
</evidence>
<dbReference type="InterPro" id="IPR030383">
    <property type="entry name" value="G_VLIG_dom"/>
</dbReference>
<feature type="coiled-coil region" evidence="1">
    <location>
        <begin position="1569"/>
        <end position="1617"/>
    </location>
</feature>
<feature type="region of interest" description="Disordered" evidence="2">
    <location>
        <begin position="2529"/>
        <end position="2555"/>
    </location>
</feature>
<keyword evidence="6" id="KW-1185">Reference proteome</keyword>
<keyword evidence="1" id="KW-0175">Coiled coil</keyword>
<feature type="compositionally biased region" description="Polar residues" evidence="2">
    <location>
        <begin position="2536"/>
        <end position="2546"/>
    </location>
</feature>
<evidence type="ECO:0000313" key="6">
    <source>
        <dbReference type="Proteomes" id="UP000689195"/>
    </source>
</evidence>
<evidence type="ECO:0000256" key="1">
    <source>
        <dbReference type="SAM" id="Coils"/>
    </source>
</evidence>
<reference evidence="5" key="1">
    <citation type="submission" date="2021-01" db="EMBL/GenBank/DDBJ databases">
        <authorList>
            <consortium name="Genoscope - CEA"/>
            <person name="William W."/>
        </authorList>
    </citation>
    <scope>NUCLEOTIDE SEQUENCE</scope>
</reference>
<evidence type="ECO:0000259" key="4">
    <source>
        <dbReference type="PROSITE" id="PS51717"/>
    </source>
</evidence>
<feature type="coiled-coil region" evidence="1">
    <location>
        <begin position="1790"/>
        <end position="1855"/>
    </location>
</feature>
<feature type="domain" description="VLIG-type G" evidence="4">
    <location>
        <begin position="1926"/>
        <end position="2181"/>
    </location>
</feature>
<evidence type="ECO:0000259" key="3">
    <source>
        <dbReference type="PROSITE" id="PS50234"/>
    </source>
</evidence>
<gene>
    <name evidence="5" type="ORF">PPENT_87.1.T0350001</name>
</gene>
<dbReference type="Proteomes" id="UP000689195">
    <property type="component" value="Unassembled WGS sequence"/>
</dbReference>
<dbReference type="GO" id="GO:0005525">
    <property type="term" value="F:GTP binding"/>
    <property type="evidence" value="ECO:0007669"/>
    <property type="project" value="InterPro"/>
</dbReference>
<comment type="caution">
    <text evidence="5">The sequence shown here is derived from an EMBL/GenBank/DDBJ whole genome shotgun (WGS) entry which is preliminary data.</text>
</comment>
<sequence>MIKLKHKQKKFIQYQHKLRSLNALRLILQHLITLEPFCIKITYYRFEYVKKLEQQFFSNEDNQTKVFEDINYQKVYQQLTNQNTDWQQIINFLKQKDFCEQNNINLTITDNLEIISKLKDKVFDLLRLNHLTQIEEFGYPYIDIFKILLSFIEKNKDLDESEQRILQMVVGSLLEKQILQFLEFENTIMESDQFEATKKIIIALQMEAKKYQDFQMELSSLSFDQKNFIKLCTIQTKEKLLEHVKKQISLLLYSKNFKWEKEIDLRKIDQHFLLYDGFESLYFSTIFYFLQCYCYQKYGELTKFQNNLKQLNKIEQTQRFIKNFISKTKEKSQDQIYLFVINHSVQFTNKQEEYLEKEKIIKYKQLLLDKERLIYQLLEKNVEGNVKTNIFYELRFIPLLRLKKIVSQLKKIGNENIDQFLGNQNIDKVIGNKNIDQLIGSENIDQVVGNENIDQFIVNQNIDKVIGNKNIDQLIGSENIDQVVGNENIDQFIVNQNIDKVIGNKNIDQLIGSENIDQVVGNENIDQFILEQQFFSNEDNQTKVFEDINYQKVYQQLTNQNTDWQQIINFLKQKDFCEQNNINLTITDNLEIISKLKDKVFDLLRLNHLTQIEEFGYPYIDIFKILLSFIEKNKDLDESEQRILQMVVGSLLEKQILQFLEFENTIMESDQFEATKKIIIALQMEAKKYQDFQMELSSLSFDQKNFIKLCTIQTKEKLLEHVKKQISLLLYSKNFKWEKEIDLRKIDQHFLLYDGFESLYFSTIFYFLQCYCYQKYGELTKFQNNLKQLNKIEQTQRFIKNFISKTKEKSQDQIYLFVINHSVQFTNKQEEYLEKEKIIKYKQLLLDKERLIYQLLEKNVEGNVKTNIFYELRFIPLLRLKKIVSQLKKIGNENIDQFLGNQNIDKVIGNKNIDQLIGSENIDQVVGNENIDQFIVNQNIDKVIGNKNIDQIIGSENIDQIIGSKNGDQIIGNENIDQVTKNDESQKPQDKNVLQEKLQSSNLIMTLKKSCNDINFFINELINQEKNLFYGEIVLLLEILKQKFQEEIQNILNLYNLNISFKQLKTLMLLMKFFNFNYPLARQQQLNQRSIFEDLLDELSLLNEKEKFSLRLLLGKKKFQILIGELINQYLISDILNRKKYMQILKKFIPMCSGKYEQKIQTFIVLFSCLIPWLLNYLLLINKKSDITEGIFKRTLIIIFTIISKKNEQFSKYMVQNLHILFDKPCYKFDLIWKVREKQVSDKLNFKLNLIQFFYCQQLYESLSKECYILFKEHPLFYEDYLGKVNYFGNIKIHSSYFLYKETFEGCPQEGNFSLEDFNISLTETSQEQEKIIVQDWLDDIKDKSKFKKLIPFFFNIIKRGESSTKLLSIITTYRRKGQESIKITSNMKALFQLFFNNSNEELQVMLLKLYSNMFPVPLIFQNPNLCNINKETDLYIFNEKLYYVFQKSFTIINLSLSKRQTQIGKTELINEIFYKQEKFETQDTCQLNNNTIDIMFDTQFNGSRNLSVADAHGQIPIDILIKILPLFQLWIIQVDSEIDLSETENKLNQITQIIPKENHNICIIIRNHQEIEEKIEEYNKMKIRFESEGIRLHKIIDLAQKGLDKSQRELQFQQAQAFIFNEIYNRNKQPPLKTEQEFLQIIKNFDTGQKQISKRFLQDRAIIKDLEEELNRLILKPLGFYDQDAFPIRSIEYQLKVLREIQNENIQQGQGNNLSQIKFQSQNNQHEKNSNQLSQQEIKQKISDLEDQIKNQKLSVLLKMFCKMFQQSSYYILYLQFTDQVRKFNELNTYKLQEENQEINDQLMKLKKERDVIKLKKSDIKQETESILINDQKNQEYKKQQDELKDRLKKNLEDIGFRNIGIEIFWRELIAINQRCMVNTIIDPADKVYEMIKKGEPFEFLDGDCLQINEKFLDQLKNKFTGSGNEKLLVISVLGPQSSGKSTILNKIFGCHFWTSVGRCTKGIYLNLLKIQFKEYFNNLFDYILILDSEGLQNPNQVDPEFDKKIALFVLAISDIILINVKGDIHQQFKNLVEMCIFTLVSMKTNLSSIKQLTWCFNQNNDANNFAPFLNQIQGIANNLNLEYNTEGDEKNKTIDYNEFLNISKDNIQILGFACIEKLWRKNESLGIVKDQRQLIINETFSEEAYLFGIRMIKNFIQKFQSQNDTFQMQSLSLFIQNISTNWQTICNLPDLLEFAELIQYKQDQIMKKKFEQIYDQEDFNFVNEIGAQINDQISNNPQKNLTYFNQIQVDKNEELRQRFIQIEKDIEEKLFAFKQDQRIQKKIYLKYIKQLSQRINSSLKNSEIVVFEEIKNIEREYQNKKGFKSLDDFILNISSDPKMLSTLKQNEEQIINAFNELWGEITNESEQKQSEILREYSIKQYQCILSSFNEYKLSTDNENFYIRSFLENINNNSPFRLEVDERIQIYNIFELELKQQSLFRAIPYTKETTRYVEIFNQNLEDRMKQKKEKYDVIDINNFYEYQMTITYVEKKKLIEYIKGNNKKQQNSIIHDLQLILQQNENIEGKMKNTKSSDYHSQNHPNTKNQHSHGQHATQKYQIVQSKVQKLLQILDYIDFEYNIELKNILNEKIKNPSSILWGLLQSENDSVKNAFEKFIDSVKLPENKKKQNSMKNSIEFLKDIKEFNQGLRLSETQKTCLTYKEVQEFILNFEHQILYFEQTIVPQQKYQYIESSLRYIQKKKDNFNEQSFKLSFIKECQINMFQENQVKLQKENCEKNGFSKFENLNSWQMLCYSIYDLIKSEMTNSNSKVNNKKENSDSEEISQQNTSLIKIIMSKIEQEILLYNKSFANFGIILSGIGERCIYYYSMLIIWRFTCYKKGKGVQDSKQKFESLKQNQLQKFIADIKQNKTEQSKLKAEVFIRNFYKRFIEQFYRDNQNIFCTEIKNKNKMNSAQLIKLLDKTILEDYQEDYNLKKYTDQEIFQYITDQSKFIENYVQKEVNKIEVEIKDQYQNKLRSTLLTILEKLKFNIQKLRQHTDIQTPPVKSKEYFIINDNDDKKDEFYEIKLFQLIISSLQGDKNQLLKQVESQIQNEYYEIFWNDQYQKLEVNILDKIQFQESELQIQLLQPFAIELENQLNIHIEQGKQENISLGEFKSYHELQTIKLNMIGCLHTCPMCKRKCDQENSTTHQHKCSNGHQLRGMNGVLIEDTPSLFTCDEMDDECIIVTQETKVTKKWKDIRKEYQEWRFQEISASDQQNVKEKMMKVWNQGTGQMVCEQLKKVLKRKDIKFVLKNEFTEVIRQPKIHYVFMLDDSGSMYGSAWNMAKTGCISCISEIQKNLNARVSVIIFNSNARIAINCESVNLVQMEQRIVFQNGGTDFAKAFQEAYNLIIQHQNDAFEKTEILFYTDGGDSYPKQQVQLFTELPDHQKNRIFVHCCTEESSATTLQMIVQEFNCSQIKSELKEQFKVEDLKKTWAEVVSREYHNLRG</sequence>
<evidence type="ECO:0008006" key="7">
    <source>
        <dbReference type="Google" id="ProtNLM"/>
    </source>
</evidence>
<dbReference type="CDD" id="cd00198">
    <property type="entry name" value="vWFA"/>
    <property type="match status" value="1"/>
</dbReference>
<organism evidence="5 6">
    <name type="scientific">Paramecium pentaurelia</name>
    <dbReference type="NCBI Taxonomy" id="43138"/>
    <lineage>
        <taxon>Eukaryota</taxon>
        <taxon>Sar</taxon>
        <taxon>Alveolata</taxon>
        <taxon>Ciliophora</taxon>
        <taxon>Intramacronucleata</taxon>
        <taxon>Oligohymenophorea</taxon>
        <taxon>Peniculida</taxon>
        <taxon>Parameciidae</taxon>
        <taxon>Paramecium</taxon>
    </lineage>
</organism>
<dbReference type="SMART" id="SM00327">
    <property type="entry name" value="VWA"/>
    <property type="match status" value="1"/>
</dbReference>
<dbReference type="PANTHER" id="PTHR22796:SF1">
    <property type="entry name" value="VWFA DOMAIN-CONTAINING PROTEIN"/>
    <property type="match status" value="1"/>
</dbReference>
<feature type="domain" description="VWFA" evidence="3">
    <location>
        <begin position="3267"/>
        <end position="3448"/>
    </location>
</feature>
<dbReference type="Pfam" id="PF13519">
    <property type="entry name" value="VWA_2"/>
    <property type="match status" value="1"/>
</dbReference>
<dbReference type="PANTHER" id="PTHR22796">
    <property type="entry name" value="URG4-RELATED"/>
    <property type="match status" value="1"/>
</dbReference>
<protein>
    <recommendedName>
        <fullName evidence="7">P-loop containing nucleoside triphosphate hydrolase</fullName>
    </recommendedName>
</protein>
<dbReference type="InterPro" id="IPR002035">
    <property type="entry name" value="VWF_A"/>
</dbReference>
<dbReference type="PROSITE" id="PS50234">
    <property type="entry name" value="VWFA"/>
    <property type="match status" value="1"/>
</dbReference>
<dbReference type="PROSITE" id="PS51717">
    <property type="entry name" value="G_VLIG"/>
    <property type="match status" value="1"/>
</dbReference>
<accession>A0A8S1U4M7</accession>
<dbReference type="Pfam" id="PF25683">
    <property type="entry name" value="URGCP_GTPase"/>
    <property type="match status" value="1"/>
</dbReference>